<dbReference type="OrthoDB" id="3782574at2"/>
<evidence type="ECO:0000256" key="7">
    <source>
        <dbReference type="ARBA" id="ARBA00023136"/>
    </source>
</evidence>
<gene>
    <name evidence="9" type="ORF">E3N84_10400</name>
</gene>
<evidence type="ECO:0000313" key="10">
    <source>
        <dbReference type="Proteomes" id="UP000298488"/>
    </source>
</evidence>
<dbReference type="Pfam" id="PF01925">
    <property type="entry name" value="TauE"/>
    <property type="match status" value="1"/>
</dbReference>
<dbReference type="PANTHER" id="PTHR30269">
    <property type="entry name" value="TRANSMEMBRANE PROTEIN YFCA"/>
    <property type="match status" value="1"/>
</dbReference>
<keyword evidence="7 8" id="KW-0472">Membrane</keyword>
<organism evidence="9 10">
    <name type="scientific">Terrimesophilobacter mesophilus</name>
    <dbReference type="NCBI Taxonomy" id="433647"/>
    <lineage>
        <taxon>Bacteria</taxon>
        <taxon>Bacillati</taxon>
        <taxon>Actinomycetota</taxon>
        <taxon>Actinomycetes</taxon>
        <taxon>Micrococcales</taxon>
        <taxon>Microbacteriaceae</taxon>
        <taxon>Terrimesophilobacter</taxon>
    </lineage>
</organism>
<dbReference type="GO" id="GO:0005886">
    <property type="term" value="C:plasma membrane"/>
    <property type="evidence" value="ECO:0007669"/>
    <property type="project" value="UniProtKB-SubCell"/>
</dbReference>
<keyword evidence="4 8" id="KW-1003">Cell membrane</keyword>
<evidence type="ECO:0000256" key="8">
    <source>
        <dbReference type="RuleBase" id="RU363041"/>
    </source>
</evidence>
<dbReference type="Proteomes" id="UP000298488">
    <property type="component" value="Unassembled WGS sequence"/>
</dbReference>
<name>A0A4R8VC60_9MICO</name>
<comment type="similarity">
    <text evidence="2 8">Belongs to the 4-toluene sulfonate uptake permease (TSUP) (TC 2.A.102) family.</text>
</comment>
<feature type="transmembrane region" description="Helical" evidence="8">
    <location>
        <begin position="236"/>
        <end position="254"/>
    </location>
</feature>
<feature type="transmembrane region" description="Helical" evidence="8">
    <location>
        <begin position="75"/>
        <end position="96"/>
    </location>
</feature>
<comment type="caution">
    <text evidence="9">The sequence shown here is derived from an EMBL/GenBank/DDBJ whole genome shotgun (WGS) entry which is preliminary data.</text>
</comment>
<evidence type="ECO:0000256" key="3">
    <source>
        <dbReference type="ARBA" id="ARBA00022448"/>
    </source>
</evidence>
<sequence>MTLLDGFIIVSAGVAAGIINVVAGAGTLITFPVLLALGIPPVTANVSNTVGLVPASISGAYGYRRELRGQWPSVIRMATLSGVGGLAGGAALLLLPADNFSVIVPFLLLIAAVLAAIQPRVAAFVRRRSAEEAVQATRPLTFGLILGVFLTGIYGGYFGAAQGVVLLALLGILWSTDLNRANGAKNVLAGVANVISAVLFIAMGIVDWQIAILVGVGSAIGGWIGSRIGRKLPASILRAILVVVAVVAAIVLFLT</sequence>
<feature type="transmembrane region" description="Helical" evidence="8">
    <location>
        <begin position="194"/>
        <end position="224"/>
    </location>
</feature>
<keyword evidence="5 8" id="KW-0812">Transmembrane</keyword>
<dbReference type="InterPro" id="IPR052017">
    <property type="entry name" value="TSUP"/>
</dbReference>
<dbReference type="AlphaFoldDB" id="A0A4R8VC60"/>
<reference evidence="9 10" key="1">
    <citation type="submission" date="2019-03" db="EMBL/GenBank/DDBJ databases">
        <title>Genomics of glacier-inhabiting Cryobacterium strains.</title>
        <authorList>
            <person name="Liu Q."/>
            <person name="Xin Y.-H."/>
        </authorList>
    </citation>
    <scope>NUCLEOTIDE SEQUENCE [LARGE SCALE GENOMIC DNA]</scope>
    <source>
        <strain evidence="9 10">CGMCC 1.10440</strain>
    </source>
</reference>
<evidence type="ECO:0000256" key="2">
    <source>
        <dbReference type="ARBA" id="ARBA00009142"/>
    </source>
</evidence>
<feature type="transmembrane region" description="Helical" evidence="8">
    <location>
        <begin position="144"/>
        <end position="174"/>
    </location>
</feature>
<feature type="transmembrane region" description="Helical" evidence="8">
    <location>
        <begin position="7"/>
        <end position="34"/>
    </location>
</feature>
<proteinExistence type="inferred from homology"/>
<protein>
    <recommendedName>
        <fullName evidence="8">Probable membrane transporter protein</fullName>
    </recommendedName>
</protein>
<evidence type="ECO:0000256" key="4">
    <source>
        <dbReference type="ARBA" id="ARBA00022475"/>
    </source>
</evidence>
<evidence type="ECO:0000256" key="5">
    <source>
        <dbReference type="ARBA" id="ARBA00022692"/>
    </source>
</evidence>
<dbReference type="EMBL" id="SOFI01000003">
    <property type="protein sequence ID" value="TFB80403.1"/>
    <property type="molecule type" value="Genomic_DNA"/>
</dbReference>
<evidence type="ECO:0000313" key="9">
    <source>
        <dbReference type="EMBL" id="TFB80403.1"/>
    </source>
</evidence>
<dbReference type="PANTHER" id="PTHR30269:SF0">
    <property type="entry name" value="MEMBRANE TRANSPORTER PROTEIN YFCA-RELATED"/>
    <property type="match status" value="1"/>
</dbReference>
<evidence type="ECO:0000256" key="6">
    <source>
        <dbReference type="ARBA" id="ARBA00022989"/>
    </source>
</evidence>
<keyword evidence="10" id="KW-1185">Reference proteome</keyword>
<dbReference type="InterPro" id="IPR002781">
    <property type="entry name" value="TM_pro_TauE-like"/>
</dbReference>
<feature type="transmembrane region" description="Helical" evidence="8">
    <location>
        <begin position="102"/>
        <end position="123"/>
    </location>
</feature>
<comment type="subcellular location">
    <subcellularLocation>
        <location evidence="1 8">Cell membrane</location>
        <topology evidence="1 8">Multi-pass membrane protein</topology>
    </subcellularLocation>
</comment>
<accession>A0A4R8VC60</accession>
<keyword evidence="3" id="KW-0813">Transport</keyword>
<evidence type="ECO:0000256" key="1">
    <source>
        <dbReference type="ARBA" id="ARBA00004651"/>
    </source>
</evidence>
<keyword evidence="6 8" id="KW-1133">Transmembrane helix</keyword>